<comment type="caution">
    <text evidence="4">The sequence shown here is derived from an EMBL/GenBank/DDBJ whole genome shotgun (WGS) entry which is preliminary data.</text>
</comment>
<sequence>MKDGQQDPRQQDPRQQDPRQQDPRQQDPRQQDPRQQDPRQQPPKTNATPYQSSHTTSNRSLPQGRQQIQQISTPYQDYSTNLQSNAYSKPIPPKISYTPVQHSLASSFGPSSSANTSYSSNATFSQGSDYSQYNGWPFAGNDTAMKEAQATVDPRDLSTHTLPARTLPIQTLPTRTLPAQSLPAQTPPAQNLPARTLPLQTLPTRTLPARTFPAQDPSNHYPPTQALPSQPLSSQNHTFTGVSNFNTYLKSPMAPPLHRNIDQDLMDYEVNNTPLPMNLATPSNMSPPEATLSFRTETKTIYRCTFKDCGKTFSRQHELVRHHKGKHQNQEDHFCSVDKDCERATRGFSRKDKRNDHERQGHKRKG</sequence>
<evidence type="ECO:0000256" key="2">
    <source>
        <dbReference type="SAM" id="MobiDB-lite"/>
    </source>
</evidence>
<evidence type="ECO:0000256" key="1">
    <source>
        <dbReference type="PROSITE-ProRule" id="PRU00042"/>
    </source>
</evidence>
<reference evidence="4" key="1">
    <citation type="journal article" date="2020" name="Stud. Mycol.">
        <title>101 Dothideomycetes genomes: a test case for predicting lifestyles and emergence of pathogens.</title>
        <authorList>
            <person name="Haridas S."/>
            <person name="Albert R."/>
            <person name="Binder M."/>
            <person name="Bloem J."/>
            <person name="Labutti K."/>
            <person name="Salamov A."/>
            <person name="Andreopoulos B."/>
            <person name="Baker S."/>
            <person name="Barry K."/>
            <person name="Bills G."/>
            <person name="Bluhm B."/>
            <person name="Cannon C."/>
            <person name="Castanera R."/>
            <person name="Culley D."/>
            <person name="Daum C."/>
            <person name="Ezra D."/>
            <person name="Gonzalez J."/>
            <person name="Henrissat B."/>
            <person name="Kuo A."/>
            <person name="Liang C."/>
            <person name="Lipzen A."/>
            <person name="Lutzoni F."/>
            <person name="Magnuson J."/>
            <person name="Mondo S."/>
            <person name="Nolan M."/>
            <person name="Ohm R."/>
            <person name="Pangilinan J."/>
            <person name="Park H.-J."/>
            <person name="Ramirez L."/>
            <person name="Alfaro M."/>
            <person name="Sun H."/>
            <person name="Tritt A."/>
            <person name="Yoshinaga Y."/>
            <person name="Zwiers L.-H."/>
            <person name="Turgeon B."/>
            <person name="Goodwin S."/>
            <person name="Spatafora J."/>
            <person name="Crous P."/>
            <person name="Grigoriev I."/>
        </authorList>
    </citation>
    <scope>NUCLEOTIDE SEQUENCE</scope>
    <source>
        <strain evidence="4">CBS 125425</strain>
    </source>
</reference>
<protein>
    <recommendedName>
        <fullName evidence="3">C2H2-type domain-containing protein</fullName>
    </recommendedName>
</protein>
<dbReference type="AlphaFoldDB" id="A0A9P4UWQ1"/>
<dbReference type="EMBL" id="ML996242">
    <property type="protein sequence ID" value="KAF2729539.1"/>
    <property type="molecule type" value="Genomic_DNA"/>
</dbReference>
<accession>A0A9P4UWQ1</accession>
<gene>
    <name evidence="4" type="ORF">EJ04DRAFT_65945</name>
</gene>
<dbReference type="OrthoDB" id="2687452at2759"/>
<dbReference type="PROSITE" id="PS00028">
    <property type="entry name" value="ZINC_FINGER_C2H2_1"/>
    <property type="match status" value="1"/>
</dbReference>
<keyword evidence="1" id="KW-0862">Zinc</keyword>
<feature type="compositionally biased region" description="Basic and acidic residues" evidence="2">
    <location>
        <begin position="1"/>
        <end position="37"/>
    </location>
</feature>
<dbReference type="Gene3D" id="3.30.160.60">
    <property type="entry name" value="Classic Zinc Finger"/>
    <property type="match status" value="1"/>
</dbReference>
<dbReference type="SMART" id="SM00355">
    <property type="entry name" value="ZnF_C2H2"/>
    <property type="match status" value="2"/>
</dbReference>
<evidence type="ECO:0000313" key="5">
    <source>
        <dbReference type="Proteomes" id="UP000799444"/>
    </source>
</evidence>
<organism evidence="4 5">
    <name type="scientific">Polyplosphaeria fusca</name>
    <dbReference type="NCBI Taxonomy" id="682080"/>
    <lineage>
        <taxon>Eukaryota</taxon>
        <taxon>Fungi</taxon>
        <taxon>Dikarya</taxon>
        <taxon>Ascomycota</taxon>
        <taxon>Pezizomycotina</taxon>
        <taxon>Dothideomycetes</taxon>
        <taxon>Pleosporomycetidae</taxon>
        <taxon>Pleosporales</taxon>
        <taxon>Tetraplosphaeriaceae</taxon>
        <taxon>Polyplosphaeria</taxon>
    </lineage>
</organism>
<evidence type="ECO:0000259" key="3">
    <source>
        <dbReference type="PROSITE" id="PS50157"/>
    </source>
</evidence>
<feature type="region of interest" description="Disordered" evidence="2">
    <location>
        <begin position="1"/>
        <end position="87"/>
    </location>
</feature>
<keyword evidence="1" id="KW-0479">Metal-binding</keyword>
<keyword evidence="5" id="KW-1185">Reference proteome</keyword>
<dbReference type="GO" id="GO:0008270">
    <property type="term" value="F:zinc ion binding"/>
    <property type="evidence" value="ECO:0007669"/>
    <property type="project" value="UniProtKB-KW"/>
</dbReference>
<keyword evidence="1" id="KW-0863">Zinc-finger</keyword>
<name>A0A9P4UWQ1_9PLEO</name>
<dbReference type="InterPro" id="IPR013087">
    <property type="entry name" value="Znf_C2H2_type"/>
</dbReference>
<evidence type="ECO:0000313" key="4">
    <source>
        <dbReference type="EMBL" id="KAF2729539.1"/>
    </source>
</evidence>
<dbReference type="Proteomes" id="UP000799444">
    <property type="component" value="Unassembled WGS sequence"/>
</dbReference>
<feature type="compositionally biased region" description="Polar residues" evidence="2">
    <location>
        <begin position="44"/>
        <end position="87"/>
    </location>
</feature>
<feature type="region of interest" description="Disordered" evidence="2">
    <location>
        <begin position="345"/>
        <end position="366"/>
    </location>
</feature>
<dbReference type="PROSITE" id="PS50157">
    <property type="entry name" value="ZINC_FINGER_C2H2_2"/>
    <property type="match status" value="1"/>
</dbReference>
<proteinExistence type="predicted"/>
<feature type="compositionally biased region" description="Basic and acidic residues" evidence="2">
    <location>
        <begin position="345"/>
        <end position="359"/>
    </location>
</feature>
<feature type="domain" description="C2H2-type" evidence="3">
    <location>
        <begin position="302"/>
        <end position="332"/>
    </location>
</feature>